<reference evidence="4" key="2">
    <citation type="journal article" date="2014" name="ISME J.">
        <title>Microbial stratification in low pH oxic and suboxic macroscopic growths along an acid mine drainage.</title>
        <authorList>
            <person name="Mendez-Garcia C."/>
            <person name="Mesa V."/>
            <person name="Sprenger R.R."/>
            <person name="Richter M."/>
            <person name="Diez M.S."/>
            <person name="Solano J."/>
            <person name="Bargiela R."/>
            <person name="Golyshina O.V."/>
            <person name="Manteca A."/>
            <person name="Ramos J.L."/>
            <person name="Gallego J.R."/>
            <person name="Llorente I."/>
            <person name="Martins Dos Santos V.A."/>
            <person name="Jensen O.N."/>
            <person name="Pelaez A.I."/>
            <person name="Sanchez J."/>
            <person name="Ferrer M."/>
        </authorList>
    </citation>
    <scope>NUCLEOTIDE SEQUENCE</scope>
</reference>
<evidence type="ECO:0000256" key="2">
    <source>
        <dbReference type="SAM" id="MobiDB-lite"/>
    </source>
</evidence>
<dbReference type="PANTHER" id="PTHR32268">
    <property type="entry name" value="HOMOSERINE O-ACETYLTRANSFERASE"/>
    <property type="match status" value="1"/>
</dbReference>
<dbReference type="GO" id="GO:0009092">
    <property type="term" value="P:homoserine metabolic process"/>
    <property type="evidence" value="ECO:0007669"/>
    <property type="project" value="TreeGrafter"/>
</dbReference>
<feature type="region of interest" description="Disordered" evidence="2">
    <location>
        <begin position="25"/>
        <end position="47"/>
    </location>
</feature>
<dbReference type="EMBL" id="AUZY01012159">
    <property type="protein sequence ID" value="EQD31362.1"/>
    <property type="molecule type" value="Genomic_DNA"/>
</dbReference>
<dbReference type="NCBIfam" id="TIGR01392">
    <property type="entry name" value="homoserO_Ac_trn"/>
    <property type="match status" value="1"/>
</dbReference>
<dbReference type="Gene3D" id="1.10.1740.110">
    <property type="match status" value="1"/>
</dbReference>
<proteinExistence type="inferred from homology"/>
<dbReference type="InterPro" id="IPR008220">
    <property type="entry name" value="HAT_MetX-like"/>
</dbReference>
<dbReference type="PIRSF" id="PIRSF000443">
    <property type="entry name" value="Homoser_Ac_trans"/>
    <property type="match status" value="1"/>
</dbReference>
<gene>
    <name evidence="4" type="ORF">B1B_18180</name>
</gene>
<dbReference type="InterPro" id="IPR000073">
    <property type="entry name" value="AB_hydrolase_1"/>
</dbReference>
<evidence type="ECO:0000313" key="4">
    <source>
        <dbReference type="EMBL" id="EQD31362.1"/>
    </source>
</evidence>
<accession>T0YHP1</accession>
<evidence type="ECO:0000259" key="3">
    <source>
        <dbReference type="Pfam" id="PF00561"/>
    </source>
</evidence>
<dbReference type="HAMAP" id="MF_00296">
    <property type="entry name" value="MetX_acyltransf"/>
    <property type="match status" value="1"/>
</dbReference>
<dbReference type="GO" id="GO:0009086">
    <property type="term" value="P:methionine biosynthetic process"/>
    <property type="evidence" value="ECO:0007669"/>
    <property type="project" value="TreeGrafter"/>
</dbReference>
<feature type="domain" description="AB hydrolase-1" evidence="3">
    <location>
        <begin position="100"/>
        <end position="405"/>
    </location>
</feature>
<dbReference type="Gene3D" id="3.40.50.1820">
    <property type="entry name" value="alpha/beta hydrolase"/>
    <property type="match status" value="1"/>
</dbReference>
<evidence type="ECO:0000256" key="1">
    <source>
        <dbReference type="ARBA" id="ARBA00022679"/>
    </source>
</evidence>
<dbReference type="Pfam" id="PF00561">
    <property type="entry name" value="Abhydrolase_1"/>
    <property type="match status" value="1"/>
</dbReference>
<reference evidence="4" key="1">
    <citation type="submission" date="2013-08" db="EMBL/GenBank/DDBJ databases">
        <authorList>
            <person name="Mendez C."/>
            <person name="Richter M."/>
            <person name="Ferrer M."/>
            <person name="Sanchez J."/>
        </authorList>
    </citation>
    <scope>NUCLEOTIDE SEQUENCE</scope>
</reference>
<sequence>MHTLWVLLAGRRPEPETGIVMPRRDARSKRTRAAGALRRKPVPPPDLEKISEEHVATGPHAVETARRTLALARPFRFFRGGILPAVTLAYETWGPRENCPTLLILTGLSPSAHAASSDEDPAPGWWEPLIGPGCAIDTNRIRVFCFNSLGSCFGSSGPAAIHPATGHPYGASFPELAIEDIAEAAYQALRALGVERLDAVIGPSMGGFSALALALLHPGFVRRLGLLCSATTSEPFAIAVRSLQREILASHRHGDPTAIERGMMLARKLGLISYRSPVEWRERFGRRRETDPRSGVTHAFDAETPFAVEWYLEQRARSFARHFDPDAYFYLSRAMDQFDAEEHGGGQIDQAFSRLELDQALVAGVMTDQLYPPHQQESLAEALGRTGIPVDFHLFDSPYGHDSFLIDWERFASPIRKLLEFA</sequence>
<dbReference type="SUPFAM" id="SSF53474">
    <property type="entry name" value="alpha/beta-Hydrolases"/>
    <property type="match status" value="1"/>
</dbReference>
<keyword evidence="1 4" id="KW-0808">Transferase</keyword>
<protein>
    <submittedName>
        <fullName evidence="4">Homoserine O-acetyltransferase</fullName>
    </submittedName>
</protein>
<feature type="compositionally biased region" description="Basic residues" evidence="2">
    <location>
        <begin position="26"/>
        <end position="41"/>
    </location>
</feature>
<dbReference type="InterPro" id="IPR029058">
    <property type="entry name" value="AB_hydrolase_fold"/>
</dbReference>
<dbReference type="GO" id="GO:0004414">
    <property type="term" value="F:homoserine O-acetyltransferase activity"/>
    <property type="evidence" value="ECO:0007669"/>
    <property type="project" value="TreeGrafter"/>
</dbReference>
<comment type="caution">
    <text evidence="4">The sequence shown here is derived from an EMBL/GenBank/DDBJ whole genome shotgun (WGS) entry which is preliminary data.</text>
</comment>
<name>T0YHP1_9ZZZZ</name>
<dbReference type="AlphaFoldDB" id="T0YHP1"/>
<organism evidence="4">
    <name type="scientific">mine drainage metagenome</name>
    <dbReference type="NCBI Taxonomy" id="410659"/>
    <lineage>
        <taxon>unclassified sequences</taxon>
        <taxon>metagenomes</taxon>
        <taxon>ecological metagenomes</taxon>
    </lineage>
</organism>
<dbReference type="PANTHER" id="PTHR32268:SF11">
    <property type="entry name" value="HOMOSERINE O-ACETYLTRANSFERASE"/>
    <property type="match status" value="1"/>
</dbReference>